<comment type="caution">
    <text evidence="1">The sequence shown here is derived from an EMBL/GenBank/DDBJ whole genome shotgun (WGS) entry which is preliminary data.</text>
</comment>
<reference evidence="1" key="1">
    <citation type="submission" date="2021-03" db="EMBL/GenBank/DDBJ databases">
        <authorList>
            <person name="Tran Van P."/>
        </authorList>
    </citation>
    <scope>NUCLEOTIDE SEQUENCE</scope>
</reference>
<accession>A0ABN7PJF1</accession>
<evidence type="ECO:0000313" key="1">
    <source>
        <dbReference type="EMBL" id="CAG2065704.1"/>
    </source>
</evidence>
<evidence type="ECO:0000313" key="2">
    <source>
        <dbReference type="Proteomes" id="UP001153148"/>
    </source>
</evidence>
<protein>
    <submittedName>
        <fullName evidence="1">Uncharacterized protein</fullName>
    </submittedName>
</protein>
<name>A0ABN7PJF1_TIMPD</name>
<sequence>MATPRRTSGCIKSHLCQSRNRRLTSNSMMNQRMMQQETVEQLILEMIQVTVLILEVWGMQMLPTLILVT</sequence>
<proteinExistence type="predicted"/>
<gene>
    <name evidence="1" type="ORF">TPAB3V08_LOCUS12647</name>
</gene>
<keyword evidence="2" id="KW-1185">Reference proteome</keyword>
<organism evidence="1 2">
    <name type="scientific">Timema podura</name>
    <name type="common">Walking stick</name>
    <dbReference type="NCBI Taxonomy" id="61482"/>
    <lineage>
        <taxon>Eukaryota</taxon>
        <taxon>Metazoa</taxon>
        <taxon>Ecdysozoa</taxon>
        <taxon>Arthropoda</taxon>
        <taxon>Hexapoda</taxon>
        <taxon>Insecta</taxon>
        <taxon>Pterygota</taxon>
        <taxon>Neoptera</taxon>
        <taxon>Polyneoptera</taxon>
        <taxon>Phasmatodea</taxon>
        <taxon>Timematodea</taxon>
        <taxon>Timematoidea</taxon>
        <taxon>Timematidae</taxon>
        <taxon>Timema</taxon>
    </lineage>
</organism>
<dbReference type="EMBL" id="CAJPIN010045923">
    <property type="protein sequence ID" value="CAG2065704.1"/>
    <property type="molecule type" value="Genomic_DNA"/>
</dbReference>
<dbReference type="Proteomes" id="UP001153148">
    <property type="component" value="Unassembled WGS sequence"/>
</dbReference>